<dbReference type="GO" id="GO:0009307">
    <property type="term" value="P:DNA restriction-modification system"/>
    <property type="evidence" value="ECO:0007669"/>
    <property type="project" value="InterPro"/>
</dbReference>
<dbReference type="GO" id="GO:0004519">
    <property type="term" value="F:endonuclease activity"/>
    <property type="evidence" value="ECO:0007669"/>
    <property type="project" value="InterPro"/>
</dbReference>
<keyword evidence="3" id="KW-1185">Reference proteome</keyword>
<dbReference type="eggNOG" id="ENOG503402C">
    <property type="taxonomic scope" value="Bacteria"/>
</dbReference>
<proteinExistence type="predicted"/>
<dbReference type="AlphaFoldDB" id="C0QF28"/>
<dbReference type="HOGENOM" id="CLU_431978_0_0_7"/>
<organism evidence="2 3">
    <name type="scientific">Desulforapulum autotrophicum (strain ATCC 43914 / DSM 3382 / VKM B-1955 / HRM2)</name>
    <name type="common">Desulfobacterium autotrophicum</name>
    <dbReference type="NCBI Taxonomy" id="177437"/>
    <lineage>
        <taxon>Bacteria</taxon>
        <taxon>Pseudomonadati</taxon>
        <taxon>Thermodesulfobacteriota</taxon>
        <taxon>Desulfobacteria</taxon>
        <taxon>Desulfobacterales</taxon>
        <taxon>Desulfobacteraceae</taxon>
        <taxon>Desulforapulum</taxon>
    </lineage>
</organism>
<reference evidence="2 3" key="1">
    <citation type="journal article" date="2009" name="Environ. Microbiol.">
        <title>Genome sequence of Desulfobacterium autotrophicum HRM2, a marine sulfate reducer oxidizing organic carbon completely to carbon dioxide.</title>
        <authorList>
            <person name="Strittmatter A.W."/>
            <person name="Liesegang H."/>
            <person name="Rabus R."/>
            <person name="Decker I."/>
            <person name="Amann J."/>
            <person name="Andres S."/>
            <person name="Henne A."/>
            <person name="Fricke W.F."/>
            <person name="Martinez-Arias R."/>
            <person name="Bartels D."/>
            <person name="Goesmann A."/>
            <person name="Krause L."/>
            <person name="Puehler A."/>
            <person name="Klenk H.P."/>
            <person name="Richter M."/>
            <person name="Schuler M."/>
            <person name="Gloeckner F.O."/>
            <person name="Meyerdierks A."/>
            <person name="Gottschalk G."/>
            <person name="Amann R."/>
        </authorList>
    </citation>
    <scope>NUCLEOTIDE SEQUENCE [LARGE SCALE GENOMIC DNA]</scope>
    <source>
        <strain evidence="3">ATCC 43914 / DSM 3382 / HRM2</strain>
    </source>
</reference>
<protein>
    <recommendedName>
        <fullName evidence="1">Restriction endonuclease type IV Mrr domain-containing protein</fullName>
    </recommendedName>
</protein>
<gene>
    <name evidence="2" type="ordered locus">HRM2_44730</name>
</gene>
<dbReference type="OrthoDB" id="1286672at2"/>
<dbReference type="GO" id="GO:0003677">
    <property type="term" value="F:DNA binding"/>
    <property type="evidence" value="ECO:0007669"/>
    <property type="project" value="InterPro"/>
</dbReference>
<dbReference type="KEGG" id="dat:HRM2_44730"/>
<evidence type="ECO:0000313" key="3">
    <source>
        <dbReference type="Proteomes" id="UP000000442"/>
    </source>
</evidence>
<dbReference type="STRING" id="177437.HRM2_44730"/>
<dbReference type="RefSeq" id="WP_015906243.1">
    <property type="nucleotide sequence ID" value="NC_012108.1"/>
</dbReference>
<dbReference type="Proteomes" id="UP000000442">
    <property type="component" value="Chromosome"/>
</dbReference>
<accession>C0QF28</accession>
<evidence type="ECO:0000313" key="2">
    <source>
        <dbReference type="EMBL" id="ACN17529.1"/>
    </source>
</evidence>
<name>C0QF28_DESAH</name>
<dbReference type="Pfam" id="PF04471">
    <property type="entry name" value="Mrr_cat"/>
    <property type="match status" value="1"/>
</dbReference>
<sequence>MCALRIVQHLTKIYYHNIPHEYDFNEELQEIQNLRSGHPVTESETPSRSLLPHRDALTDLMAQLPASDFPELIEQILIENHNHTRGDITDGPGDQSRDIHTITPDGKKHVTQCRHTENPYKSNLDRHDLDELWSTTGRLRYDKGLLVTNADMTTPAKANYVNGDYEREGYPELKVWNDRDLWNEIRENQNLLNRWFSGLAQLHSVKRFSFRALPVRMPDREPAAIKECIEVFNGKLREDGYKVERSGISWKIENEEVIIFAREWFVSASNLFMPCTLKAPHDLVTAPISILEFHVINKTSRFNYENVREFLCSTLLESFVVEEGSWISMLSSPLMAPVYIHDTEDVVVTGIKPYTSFVSVAGEFNEELVAALSIPDEYKKLDDDELVIANIESGILVSFHYSQPLDENSDDIIKIISYKAIETFKKSIVFEVSYNNDFECSMALASSNLTTLVLEDPKEKKLYFCFERIENHDELKAELKEFLHSLRVQNIVSKLLEKEGLIDLFRRIENELEFEVQSEKGCNTRNGLALPINIKSRVITCIVDIDVLDSSVSNDDLFFELFKYKMTEQNKCGYDEGFKVGENEMSFRQLKNILWRPTKMTGRESINIGIRGPSGSISLMIYFKPNRIELLADAIDSCHKRTLEHVENIRSFVSKSKKPAD</sequence>
<evidence type="ECO:0000259" key="1">
    <source>
        <dbReference type="Pfam" id="PF04471"/>
    </source>
</evidence>
<dbReference type="EMBL" id="CP001087">
    <property type="protein sequence ID" value="ACN17529.1"/>
    <property type="molecule type" value="Genomic_DNA"/>
</dbReference>
<feature type="domain" description="Restriction endonuclease type IV Mrr" evidence="1">
    <location>
        <begin position="63"/>
        <end position="158"/>
    </location>
</feature>
<dbReference type="InterPro" id="IPR007560">
    <property type="entry name" value="Restrct_endonuc_IV_Mrr"/>
</dbReference>